<gene>
    <name evidence="1" type="ORF">RGQ29_030862</name>
</gene>
<organism evidence="1 2">
    <name type="scientific">Quercus rubra</name>
    <name type="common">Northern red oak</name>
    <name type="synonym">Quercus borealis</name>
    <dbReference type="NCBI Taxonomy" id="3512"/>
    <lineage>
        <taxon>Eukaryota</taxon>
        <taxon>Viridiplantae</taxon>
        <taxon>Streptophyta</taxon>
        <taxon>Embryophyta</taxon>
        <taxon>Tracheophyta</taxon>
        <taxon>Spermatophyta</taxon>
        <taxon>Magnoliopsida</taxon>
        <taxon>eudicotyledons</taxon>
        <taxon>Gunneridae</taxon>
        <taxon>Pentapetalae</taxon>
        <taxon>rosids</taxon>
        <taxon>fabids</taxon>
        <taxon>Fagales</taxon>
        <taxon>Fagaceae</taxon>
        <taxon>Quercus</taxon>
    </lineage>
</organism>
<accession>A0AAN7EJK0</accession>
<proteinExistence type="predicted"/>
<evidence type="ECO:0000313" key="1">
    <source>
        <dbReference type="EMBL" id="KAK4572614.1"/>
    </source>
</evidence>
<protein>
    <submittedName>
        <fullName evidence="1">Uncharacterized protein</fullName>
    </submittedName>
</protein>
<reference evidence="1 2" key="1">
    <citation type="journal article" date="2023" name="G3 (Bethesda)">
        <title>A haplotype-resolved chromosome-scale genome for Quercus rubra L. provides insights into the genetics of adaptive traits for red oak species.</title>
        <authorList>
            <person name="Kapoor B."/>
            <person name="Jenkins J."/>
            <person name="Schmutz J."/>
            <person name="Zhebentyayeva T."/>
            <person name="Kuelheim C."/>
            <person name="Coggeshall M."/>
            <person name="Heim C."/>
            <person name="Lasky J.R."/>
            <person name="Leites L."/>
            <person name="Islam-Faridi N."/>
            <person name="Romero-Severson J."/>
            <person name="DeLeo V.L."/>
            <person name="Lucas S.M."/>
            <person name="Lazic D."/>
            <person name="Gailing O."/>
            <person name="Carlson J."/>
            <person name="Staton M."/>
        </authorList>
    </citation>
    <scope>NUCLEOTIDE SEQUENCE [LARGE SCALE GENOMIC DNA]</scope>
    <source>
        <strain evidence="1">Pseudo-F2</strain>
    </source>
</reference>
<dbReference type="Proteomes" id="UP001324115">
    <property type="component" value="Unassembled WGS sequence"/>
</dbReference>
<keyword evidence="2" id="KW-1185">Reference proteome</keyword>
<name>A0AAN7EJK0_QUERU</name>
<dbReference type="AlphaFoldDB" id="A0AAN7EJK0"/>
<sequence>MDRKTKMEAKKLDLVPRRAMARSNKKRCLVVLPVRGRIKRKIFALLYKKLKLTSLHAVRYLLSNNNPNYRVTF</sequence>
<comment type="caution">
    <text evidence="1">The sequence shown here is derived from an EMBL/GenBank/DDBJ whole genome shotgun (WGS) entry which is preliminary data.</text>
</comment>
<dbReference type="EMBL" id="JAXUIC010000009">
    <property type="protein sequence ID" value="KAK4572614.1"/>
    <property type="molecule type" value="Genomic_DNA"/>
</dbReference>
<evidence type="ECO:0000313" key="2">
    <source>
        <dbReference type="Proteomes" id="UP001324115"/>
    </source>
</evidence>